<protein>
    <submittedName>
        <fullName evidence="2">Uncharacterized protein</fullName>
    </submittedName>
</protein>
<evidence type="ECO:0000313" key="2">
    <source>
        <dbReference type="EMBL" id="GFN93776.1"/>
    </source>
</evidence>
<feature type="compositionally biased region" description="Basic and acidic residues" evidence="1">
    <location>
        <begin position="1"/>
        <end position="28"/>
    </location>
</feature>
<evidence type="ECO:0000256" key="1">
    <source>
        <dbReference type="SAM" id="MobiDB-lite"/>
    </source>
</evidence>
<comment type="caution">
    <text evidence="2">The sequence shown here is derived from an EMBL/GenBank/DDBJ whole genome shotgun (WGS) entry which is preliminary data.</text>
</comment>
<feature type="region of interest" description="Disordered" evidence="1">
    <location>
        <begin position="111"/>
        <end position="146"/>
    </location>
</feature>
<accession>A0AAV3ZH06</accession>
<name>A0AAV3ZH06_9GAST</name>
<feature type="region of interest" description="Disordered" evidence="1">
    <location>
        <begin position="1"/>
        <end position="30"/>
    </location>
</feature>
<keyword evidence="3" id="KW-1185">Reference proteome</keyword>
<evidence type="ECO:0000313" key="3">
    <source>
        <dbReference type="Proteomes" id="UP000735302"/>
    </source>
</evidence>
<dbReference type="AlphaFoldDB" id="A0AAV3ZH06"/>
<sequence>MGRRQKEKEKKEGQGEEGEGRSRIEGKNGRRQIIGVTLKIEEKTESRDLVLQHSTSTSRWSQARAIARPVAELNSNPPPRAPYRSHGVFSWHCAINVLRWKEKCDVTNNWDKQQQYSNNNSKNNSNSSKNESNITNSKNNNINSSNNRSNKILAAITAAAEQTITIAPIAAIAATAPTITATTS</sequence>
<dbReference type="Proteomes" id="UP000735302">
    <property type="component" value="Unassembled WGS sequence"/>
</dbReference>
<organism evidence="2 3">
    <name type="scientific">Plakobranchus ocellatus</name>
    <dbReference type="NCBI Taxonomy" id="259542"/>
    <lineage>
        <taxon>Eukaryota</taxon>
        <taxon>Metazoa</taxon>
        <taxon>Spiralia</taxon>
        <taxon>Lophotrochozoa</taxon>
        <taxon>Mollusca</taxon>
        <taxon>Gastropoda</taxon>
        <taxon>Heterobranchia</taxon>
        <taxon>Euthyneura</taxon>
        <taxon>Panpulmonata</taxon>
        <taxon>Sacoglossa</taxon>
        <taxon>Placobranchoidea</taxon>
        <taxon>Plakobranchidae</taxon>
        <taxon>Plakobranchus</taxon>
    </lineage>
</organism>
<proteinExistence type="predicted"/>
<reference evidence="2 3" key="1">
    <citation type="journal article" date="2021" name="Elife">
        <title>Chloroplast acquisition without the gene transfer in kleptoplastic sea slugs, Plakobranchus ocellatus.</title>
        <authorList>
            <person name="Maeda T."/>
            <person name="Takahashi S."/>
            <person name="Yoshida T."/>
            <person name="Shimamura S."/>
            <person name="Takaki Y."/>
            <person name="Nagai Y."/>
            <person name="Toyoda A."/>
            <person name="Suzuki Y."/>
            <person name="Arimoto A."/>
            <person name="Ishii H."/>
            <person name="Satoh N."/>
            <person name="Nishiyama T."/>
            <person name="Hasebe M."/>
            <person name="Maruyama T."/>
            <person name="Minagawa J."/>
            <person name="Obokata J."/>
            <person name="Shigenobu S."/>
        </authorList>
    </citation>
    <scope>NUCLEOTIDE SEQUENCE [LARGE SCALE GENOMIC DNA]</scope>
</reference>
<feature type="compositionally biased region" description="Low complexity" evidence="1">
    <location>
        <begin position="117"/>
        <end position="146"/>
    </location>
</feature>
<gene>
    <name evidence="2" type="ORF">PoB_002028200</name>
</gene>
<dbReference type="EMBL" id="BLXT01002372">
    <property type="protein sequence ID" value="GFN93776.1"/>
    <property type="molecule type" value="Genomic_DNA"/>
</dbReference>